<reference evidence="1 2" key="1">
    <citation type="journal article" date="2018" name="BMC Genomics">
        <title>Comparative genome analyses reveal sequence features reflecting distinct modes of host-adaptation between dicot and monocot powdery mildew.</title>
        <authorList>
            <person name="Wu Y."/>
            <person name="Ma X."/>
            <person name="Pan Z."/>
            <person name="Kale S.D."/>
            <person name="Song Y."/>
            <person name="King H."/>
            <person name="Zhang Q."/>
            <person name="Presley C."/>
            <person name="Deng X."/>
            <person name="Wei C.I."/>
            <person name="Xiao S."/>
        </authorList>
    </citation>
    <scope>NUCLEOTIDE SEQUENCE [LARGE SCALE GENOMIC DNA]</scope>
    <source>
        <strain evidence="1">UCSC1</strain>
    </source>
</reference>
<name>A0A420I9T8_9PEZI</name>
<dbReference type="EMBL" id="MCBR01010254">
    <property type="protein sequence ID" value="RKF71330.1"/>
    <property type="molecule type" value="Genomic_DNA"/>
</dbReference>
<protein>
    <submittedName>
        <fullName evidence="1">Uncharacterized protein</fullName>
    </submittedName>
</protein>
<evidence type="ECO:0000313" key="1">
    <source>
        <dbReference type="EMBL" id="RKF71330.1"/>
    </source>
</evidence>
<dbReference type="OrthoDB" id="10363086at2759"/>
<organism evidence="1 2">
    <name type="scientific">Golovinomyces cichoracearum</name>
    <dbReference type="NCBI Taxonomy" id="62708"/>
    <lineage>
        <taxon>Eukaryota</taxon>
        <taxon>Fungi</taxon>
        <taxon>Dikarya</taxon>
        <taxon>Ascomycota</taxon>
        <taxon>Pezizomycotina</taxon>
        <taxon>Leotiomycetes</taxon>
        <taxon>Erysiphales</taxon>
        <taxon>Erysiphaceae</taxon>
        <taxon>Golovinomyces</taxon>
    </lineage>
</organism>
<gene>
    <name evidence="1" type="ORF">GcC1_102016</name>
</gene>
<comment type="caution">
    <text evidence="1">The sequence shown here is derived from an EMBL/GenBank/DDBJ whole genome shotgun (WGS) entry which is preliminary data.</text>
</comment>
<dbReference type="AlphaFoldDB" id="A0A420I9T8"/>
<accession>A0A420I9T8</accession>
<proteinExistence type="predicted"/>
<sequence>MSTTQEAGDFVPWTIEEANKASAQQVSEYISIQIDDYDGEKIGGSLLHE</sequence>
<evidence type="ECO:0000313" key="2">
    <source>
        <dbReference type="Proteomes" id="UP000285405"/>
    </source>
</evidence>
<dbReference type="Proteomes" id="UP000285405">
    <property type="component" value="Unassembled WGS sequence"/>
</dbReference>